<feature type="transmembrane region" description="Helical" evidence="1">
    <location>
        <begin position="79"/>
        <end position="96"/>
    </location>
</feature>
<evidence type="ECO:0000256" key="1">
    <source>
        <dbReference type="SAM" id="Phobius"/>
    </source>
</evidence>
<feature type="transmembrane region" description="Helical" evidence="1">
    <location>
        <begin position="12"/>
        <end position="33"/>
    </location>
</feature>
<feature type="transmembrane region" description="Helical" evidence="1">
    <location>
        <begin position="140"/>
        <end position="160"/>
    </location>
</feature>
<keyword evidence="1" id="KW-1133">Transmembrane helix</keyword>
<dbReference type="Proteomes" id="UP000190328">
    <property type="component" value="Unassembled WGS sequence"/>
</dbReference>
<dbReference type="RefSeq" id="WP_078806596.1">
    <property type="nucleotide sequence ID" value="NZ_FUXI01000005.1"/>
</dbReference>
<dbReference type="AlphaFoldDB" id="A0A1T4LEN9"/>
<dbReference type="STRING" id="263852.SAMN02745116_00639"/>
<keyword evidence="1" id="KW-0472">Membrane</keyword>
<dbReference type="InterPro" id="IPR010387">
    <property type="entry name" value="QueT"/>
</dbReference>
<dbReference type="PANTHER" id="PTHR40044">
    <property type="entry name" value="INTEGRAL MEMBRANE PROTEIN-RELATED"/>
    <property type="match status" value="1"/>
</dbReference>
<feature type="transmembrane region" description="Helical" evidence="1">
    <location>
        <begin position="108"/>
        <end position="128"/>
    </location>
</feature>
<gene>
    <name evidence="2" type="ORF">SAMN02745116_00639</name>
</gene>
<organism evidence="2 3">
    <name type="scientific">Pilibacter termitis</name>
    <dbReference type="NCBI Taxonomy" id="263852"/>
    <lineage>
        <taxon>Bacteria</taxon>
        <taxon>Bacillati</taxon>
        <taxon>Bacillota</taxon>
        <taxon>Bacilli</taxon>
        <taxon>Lactobacillales</taxon>
        <taxon>Enterococcaceae</taxon>
        <taxon>Pilibacter</taxon>
    </lineage>
</organism>
<accession>A0A1T4LEN9</accession>
<keyword evidence="1" id="KW-0812">Transmembrane</keyword>
<evidence type="ECO:0000313" key="3">
    <source>
        <dbReference type="Proteomes" id="UP000190328"/>
    </source>
</evidence>
<keyword evidence="3" id="KW-1185">Reference proteome</keyword>
<dbReference type="PIRSF" id="PIRSF031501">
    <property type="entry name" value="QueT"/>
    <property type="match status" value="1"/>
</dbReference>
<dbReference type="PANTHER" id="PTHR40044:SF1">
    <property type="entry name" value="INTEGRAL MEMBRANE PROTEIN"/>
    <property type="match status" value="1"/>
</dbReference>
<reference evidence="2 3" key="1">
    <citation type="submission" date="2017-02" db="EMBL/GenBank/DDBJ databases">
        <authorList>
            <person name="Peterson S.W."/>
        </authorList>
    </citation>
    <scope>NUCLEOTIDE SEQUENCE [LARGE SCALE GENOMIC DNA]</scope>
    <source>
        <strain evidence="2 3">ATCC BAA-1030</strain>
    </source>
</reference>
<feature type="transmembrane region" description="Helical" evidence="1">
    <location>
        <begin position="54"/>
        <end position="73"/>
    </location>
</feature>
<protein>
    <submittedName>
        <fullName evidence="2">Uncharacterized membrane protein</fullName>
    </submittedName>
</protein>
<name>A0A1T4LEN9_9ENTE</name>
<dbReference type="OrthoDB" id="1706970at2"/>
<sequence length="171" mass="18910">MEQTQVKTNSLVKVAIVAALYVAISFVVAPIASGAIQFRIAEMFNFLAFYNKRYIFSVTIGCMIFNFLTYGIVDVIVGGGSTLIFVTLGTILFKSLKGKRVGIGSISYNLQFLVFAIFFSLSMITIALELHYLFKEPLLLTWATTAIGEFLSLLIGGWIIEQIGKRVDLTL</sequence>
<proteinExistence type="predicted"/>
<evidence type="ECO:0000313" key="2">
    <source>
        <dbReference type="EMBL" id="SJZ52944.1"/>
    </source>
</evidence>
<dbReference type="EMBL" id="FUXI01000005">
    <property type="protein sequence ID" value="SJZ52944.1"/>
    <property type="molecule type" value="Genomic_DNA"/>
</dbReference>
<dbReference type="Pfam" id="PF06177">
    <property type="entry name" value="QueT"/>
    <property type="match status" value="1"/>
</dbReference>